<reference evidence="2 3" key="1">
    <citation type="submission" date="2020-03" db="EMBL/GenBank/DDBJ databases">
        <title>Genomic Encyclopedia of Type Strains, Phase III (KMG-III): the genomes of soil and plant-associated and newly described type strains.</title>
        <authorList>
            <person name="Whitman W."/>
        </authorList>
    </citation>
    <scope>NUCLEOTIDE SEQUENCE [LARGE SCALE GENOMIC DNA]</scope>
    <source>
        <strain evidence="2 3">CECT 4207</strain>
    </source>
</reference>
<accession>A0ABX0TE11</accession>
<dbReference type="InterPro" id="IPR006311">
    <property type="entry name" value="TAT_signal"/>
</dbReference>
<keyword evidence="1" id="KW-0732">Signal</keyword>
<evidence type="ECO:0008006" key="4">
    <source>
        <dbReference type="Google" id="ProtNLM"/>
    </source>
</evidence>
<organism evidence="2 3">
    <name type="scientific">Paenarthrobacter ilicis</name>
    <dbReference type="NCBI Taxonomy" id="43665"/>
    <lineage>
        <taxon>Bacteria</taxon>
        <taxon>Bacillati</taxon>
        <taxon>Actinomycetota</taxon>
        <taxon>Actinomycetes</taxon>
        <taxon>Micrococcales</taxon>
        <taxon>Micrococcaceae</taxon>
        <taxon>Paenarthrobacter</taxon>
    </lineage>
</organism>
<feature type="chain" id="PRO_5046717867" description="Peptidase inhibitor family I36" evidence="1">
    <location>
        <begin position="33"/>
        <end position="127"/>
    </location>
</feature>
<protein>
    <recommendedName>
        <fullName evidence="4">Peptidase inhibitor family I36</fullName>
    </recommendedName>
</protein>
<name>A0ABX0TE11_9MICC</name>
<dbReference type="EMBL" id="JAAOZD010000002">
    <property type="protein sequence ID" value="NIJ00764.1"/>
    <property type="molecule type" value="Genomic_DNA"/>
</dbReference>
<sequence length="127" mass="13590">MNNAQNRRVAIAATTLLLAGAGVAVGSAPAQAAYDCQYAMCLWQDTNYAGFKVSYSGSVNYVGAGMNDQASSVDSRSSRVSTLYADTNWSGTWLQLAPGEDVGYLTNYGVPYNWPYTYSDIISSLSL</sequence>
<dbReference type="Pfam" id="PF03995">
    <property type="entry name" value="Inhibitor_I36"/>
    <property type="match status" value="1"/>
</dbReference>
<dbReference type="Gene3D" id="2.60.20.10">
    <property type="entry name" value="Crystallins"/>
    <property type="match status" value="1"/>
</dbReference>
<dbReference type="SUPFAM" id="SSF49695">
    <property type="entry name" value="gamma-Crystallin-like"/>
    <property type="match status" value="1"/>
</dbReference>
<comment type="caution">
    <text evidence="2">The sequence shown here is derived from an EMBL/GenBank/DDBJ whole genome shotgun (WGS) entry which is preliminary data.</text>
</comment>
<feature type="signal peptide" evidence="1">
    <location>
        <begin position="1"/>
        <end position="32"/>
    </location>
</feature>
<evidence type="ECO:0000313" key="2">
    <source>
        <dbReference type="EMBL" id="NIJ00764.1"/>
    </source>
</evidence>
<dbReference type="RefSeq" id="WP_167264553.1">
    <property type="nucleotide sequence ID" value="NZ_JAOWMN010000001.1"/>
</dbReference>
<dbReference type="Proteomes" id="UP000802392">
    <property type="component" value="Unassembled WGS sequence"/>
</dbReference>
<proteinExistence type="predicted"/>
<dbReference type="PROSITE" id="PS51318">
    <property type="entry name" value="TAT"/>
    <property type="match status" value="1"/>
</dbReference>
<dbReference type="InterPro" id="IPR011024">
    <property type="entry name" value="G_crystallin-like"/>
</dbReference>
<keyword evidence="3" id="KW-1185">Reference proteome</keyword>
<evidence type="ECO:0000256" key="1">
    <source>
        <dbReference type="SAM" id="SignalP"/>
    </source>
</evidence>
<evidence type="ECO:0000313" key="3">
    <source>
        <dbReference type="Proteomes" id="UP000802392"/>
    </source>
</evidence>
<gene>
    <name evidence="2" type="ORF">FHR86_001077</name>
</gene>